<protein>
    <submittedName>
        <fullName evidence="1">Uncharacterized protein</fullName>
    </submittedName>
</protein>
<keyword evidence="2" id="KW-1185">Reference proteome</keyword>
<dbReference type="AlphaFoldDB" id="A0A3Q7ELY6"/>
<accession>A0A3Q7ELY6</accession>
<dbReference type="InParanoid" id="A0A3Q7ELY6"/>
<reference evidence="1" key="2">
    <citation type="submission" date="2019-01" db="UniProtKB">
        <authorList>
            <consortium name="EnsemblPlants"/>
        </authorList>
    </citation>
    <scope>IDENTIFICATION</scope>
    <source>
        <strain evidence="1">cv. Heinz 1706</strain>
    </source>
</reference>
<reference evidence="1" key="1">
    <citation type="journal article" date="2012" name="Nature">
        <title>The tomato genome sequence provides insights into fleshy fruit evolution.</title>
        <authorList>
            <consortium name="Tomato Genome Consortium"/>
        </authorList>
    </citation>
    <scope>NUCLEOTIDE SEQUENCE [LARGE SCALE GENOMIC DNA]</scope>
    <source>
        <strain evidence="1">cv. Heinz 1706</strain>
    </source>
</reference>
<dbReference type="Gramene" id="Solyc01g096330.2.1">
    <property type="protein sequence ID" value="Solyc01g096330.2.1.1"/>
    <property type="gene ID" value="Solyc01g096330.2"/>
</dbReference>
<dbReference type="PaxDb" id="4081-Solyc01g096330.2.1"/>
<evidence type="ECO:0000313" key="1">
    <source>
        <dbReference type="EnsemblPlants" id="Solyc01g096330.2.1.1"/>
    </source>
</evidence>
<proteinExistence type="predicted"/>
<dbReference type="Proteomes" id="UP000004994">
    <property type="component" value="Chromosome 1"/>
</dbReference>
<evidence type="ECO:0000313" key="2">
    <source>
        <dbReference type="Proteomes" id="UP000004994"/>
    </source>
</evidence>
<organism evidence="1">
    <name type="scientific">Solanum lycopersicum</name>
    <name type="common">Tomato</name>
    <name type="synonym">Lycopersicon esculentum</name>
    <dbReference type="NCBI Taxonomy" id="4081"/>
    <lineage>
        <taxon>Eukaryota</taxon>
        <taxon>Viridiplantae</taxon>
        <taxon>Streptophyta</taxon>
        <taxon>Embryophyta</taxon>
        <taxon>Tracheophyta</taxon>
        <taxon>Spermatophyta</taxon>
        <taxon>Magnoliopsida</taxon>
        <taxon>eudicotyledons</taxon>
        <taxon>Gunneridae</taxon>
        <taxon>Pentapetalae</taxon>
        <taxon>asterids</taxon>
        <taxon>lamiids</taxon>
        <taxon>Solanales</taxon>
        <taxon>Solanaceae</taxon>
        <taxon>Solanoideae</taxon>
        <taxon>Solaneae</taxon>
        <taxon>Solanum</taxon>
        <taxon>Solanum subgen. Lycopersicon</taxon>
    </lineage>
</organism>
<name>A0A3Q7ELY6_SOLLC</name>
<sequence length="99" mass="11272">MGFVVISEKPPQLVESDCAPYFCPINGTLFFQLLFILPNKSFSSSSHILISIPFIFFSVFPHKLSRYFWGGKIPCNGRESFCIAGNVVWLEESKIVSYR</sequence>
<dbReference type="EnsemblPlants" id="Solyc01g096330.2.1">
    <property type="protein sequence ID" value="Solyc01g096330.2.1.1"/>
    <property type="gene ID" value="Solyc01g096330.2"/>
</dbReference>